<proteinExistence type="predicted"/>
<sequence length="61" mass="6754">MKLSTIEETLSLKYWQEAEEKADEALAAAQRTIEEYGGRFGGTGQHIDGLWTFGSCMHGGF</sequence>
<dbReference type="Proteomes" id="UP000309340">
    <property type="component" value="Unassembled WGS sequence"/>
</dbReference>
<comment type="caution">
    <text evidence="1">The sequence shown here is derived from an EMBL/GenBank/DDBJ whole genome shotgun (WGS) entry which is preliminary data.</text>
</comment>
<protein>
    <submittedName>
        <fullName evidence="1">Uncharacterized protein</fullName>
    </submittedName>
</protein>
<evidence type="ECO:0000313" key="2">
    <source>
        <dbReference type="Proteomes" id="UP000309340"/>
    </source>
</evidence>
<name>A0A4U0XRQ2_9PEZI</name>
<organism evidence="1 2">
    <name type="scientific">Friedmanniomyces simplex</name>
    <dbReference type="NCBI Taxonomy" id="329884"/>
    <lineage>
        <taxon>Eukaryota</taxon>
        <taxon>Fungi</taxon>
        <taxon>Dikarya</taxon>
        <taxon>Ascomycota</taxon>
        <taxon>Pezizomycotina</taxon>
        <taxon>Dothideomycetes</taxon>
        <taxon>Dothideomycetidae</taxon>
        <taxon>Mycosphaerellales</taxon>
        <taxon>Teratosphaeriaceae</taxon>
        <taxon>Friedmanniomyces</taxon>
    </lineage>
</organism>
<gene>
    <name evidence="1" type="ORF">B0A55_04745</name>
</gene>
<evidence type="ECO:0000313" key="1">
    <source>
        <dbReference type="EMBL" id="TKA78288.1"/>
    </source>
</evidence>
<dbReference type="EMBL" id="NAJQ01000116">
    <property type="protein sequence ID" value="TKA78288.1"/>
    <property type="molecule type" value="Genomic_DNA"/>
</dbReference>
<dbReference type="AlphaFoldDB" id="A0A4U0XRQ2"/>
<keyword evidence="2" id="KW-1185">Reference proteome</keyword>
<reference evidence="1 2" key="1">
    <citation type="submission" date="2017-03" db="EMBL/GenBank/DDBJ databases">
        <title>Genomes of endolithic fungi from Antarctica.</title>
        <authorList>
            <person name="Coleine C."/>
            <person name="Masonjones S."/>
            <person name="Stajich J.E."/>
        </authorList>
    </citation>
    <scope>NUCLEOTIDE SEQUENCE [LARGE SCALE GENOMIC DNA]</scope>
    <source>
        <strain evidence="1 2">CCFEE 5184</strain>
    </source>
</reference>
<accession>A0A4U0XRQ2</accession>